<dbReference type="EMBL" id="AQHR01000051">
    <property type="protein sequence ID" value="EON77565.1"/>
    <property type="molecule type" value="Genomic_DNA"/>
</dbReference>
<reference evidence="1 2" key="1">
    <citation type="submission" date="2013-02" db="EMBL/GenBank/DDBJ databases">
        <title>A novel strain isolated from Lonar lake, Maharashtra, India.</title>
        <authorList>
            <person name="Singh A."/>
        </authorList>
    </citation>
    <scope>NUCLEOTIDE SEQUENCE [LARGE SCALE GENOMIC DNA]</scope>
    <source>
        <strain evidence="1 2">AK24</strain>
    </source>
</reference>
<comment type="caution">
    <text evidence="1">The sequence shown here is derived from an EMBL/GenBank/DDBJ whole genome shotgun (WGS) entry which is preliminary data.</text>
</comment>
<sequence length="38" mass="4446">MVNKLEYFIGAIELTLYHVKRSPCLGLSFYEKTNLLKL</sequence>
<name>R7ZTW2_9BACT</name>
<organism evidence="1 2">
    <name type="scientific">Lunatimonas lonarensis</name>
    <dbReference type="NCBI Taxonomy" id="1232681"/>
    <lineage>
        <taxon>Bacteria</taxon>
        <taxon>Pseudomonadati</taxon>
        <taxon>Bacteroidota</taxon>
        <taxon>Cytophagia</taxon>
        <taxon>Cytophagales</taxon>
        <taxon>Cyclobacteriaceae</taxon>
    </lineage>
</organism>
<gene>
    <name evidence="1" type="ORF">ADIS_1968</name>
</gene>
<protein>
    <submittedName>
        <fullName evidence="1">Uncharacterized protein</fullName>
    </submittedName>
</protein>
<dbReference type="Proteomes" id="UP000013909">
    <property type="component" value="Unassembled WGS sequence"/>
</dbReference>
<accession>R7ZTW2</accession>
<evidence type="ECO:0000313" key="1">
    <source>
        <dbReference type="EMBL" id="EON77565.1"/>
    </source>
</evidence>
<dbReference type="STRING" id="1232681.ADIS_1968"/>
<keyword evidence="2" id="KW-1185">Reference proteome</keyword>
<dbReference type="AlphaFoldDB" id="R7ZTW2"/>
<proteinExistence type="predicted"/>
<evidence type="ECO:0000313" key="2">
    <source>
        <dbReference type="Proteomes" id="UP000013909"/>
    </source>
</evidence>